<dbReference type="InterPro" id="IPR025199">
    <property type="entry name" value="FtsK_4TM"/>
</dbReference>
<evidence type="ECO:0000256" key="5">
    <source>
        <dbReference type="ARBA" id="ARBA00022692"/>
    </source>
</evidence>
<feature type="domain" description="FtsK" evidence="15">
    <location>
        <begin position="395"/>
        <end position="583"/>
    </location>
</feature>
<dbReference type="EMBL" id="LNQR01000035">
    <property type="protein sequence ID" value="KWT90506.1"/>
    <property type="molecule type" value="Genomic_DNA"/>
</dbReference>
<dbReference type="InterPro" id="IPR036390">
    <property type="entry name" value="WH_DNA-bd_sf"/>
</dbReference>
<gene>
    <name evidence="16" type="ORF">ASN18_1099</name>
</gene>
<evidence type="ECO:0000256" key="13">
    <source>
        <dbReference type="PROSITE-ProRule" id="PRU00289"/>
    </source>
</evidence>
<keyword evidence="17" id="KW-1185">Reference proteome</keyword>
<dbReference type="Pfam" id="PF01580">
    <property type="entry name" value="FtsK_SpoIIIE"/>
    <property type="match status" value="1"/>
</dbReference>
<keyword evidence="3" id="KW-1003">Cell membrane</keyword>
<dbReference type="InterPro" id="IPR036388">
    <property type="entry name" value="WH-like_DNA-bd_sf"/>
</dbReference>
<dbReference type="InterPro" id="IPR041027">
    <property type="entry name" value="FtsK_alpha"/>
</dbReference>
<dbReference type="SUPFAM" id="SSF52540">
    <property type="entry name" value="P-loop containing nucleoside triphosphate hydrolases"/>
    <property type="match status" value="1"/>
</dbReference>
<keyword evidence="10" id="KW-0238">DNA-binding</keyword>
<dbReference type="GO" id="GO:0051301">
    <property type="term" value="P:cell division"/>
    <property type="evidence" value="ECO:0007669"/>
    <property type="project" value="UniProtKB-KW"/>
</dbReference>
<keyword evidence="12" id="KW-0131">Cell cycle</keyword>
<feature type="transmembrane region" description="Helical" evidence="14">
    <location>
        <begin position="12"/>
        <end position="31"/>
    </location>
</feature>
<feature type="transmembrane region" description="Helical" evidence="14">
    <location>
        <begin position="94"/>
        <end position="116"/>
    </location>
</feature>
<proteinExistence type="inferred from homology"/>
<evidence type="ECO:0000256" key="3">
    <source>
        <dbReference type="ARBA" id="ARBA00022475"/>
    </source>
</evidence>
<evidence type="ECO:0000256" key="10">
    <source>
        <dbReference type="ARBA" id="ARBA00023125"/>
    </source>
</evidence>
<dbReference type="InterPro" id="IPR050206">
    <property type="entry name" value="FtsK/SpoIIIE/SftA"/>
</dbReference>
<dbReference type="InterPro" id="IPR018541">
    <property type="entry name" value="Ftsk_gamma"/>
</dbReference>
<sequence length="720" mass="78900">MAEEIVTNQRNEIRGVIAALFAVFCAVSLFTHDKWDPSPFTYTNLHPRNYAGVVGAYFSDSALSLIGTSAFVIPLTAFIYGIRRLLGARKRAEIVVGLMIFIVSFSMVLSLSAMIFDTNTIKGGLVGDAITHLLDTFFSMVGAFIISLAALFTSIMLMLPLKSSSLVMTRPEQVIPETPVVSPDIVVEPVKAAVKDKKTPKPPEEEVKEEVQHELKIITHTPEETRHEEPPTETRPETRMVRQALSAIPSIQAAHEADMYALPGTELLSVAQVQNREISKDELQRAATILREKLSDFGVEGKISQAHPGPVITMYEFEPAPGVKISKVVALSDDLGRAMGGIKVRVSLIPGKTPIGIEVPNEHRNIVSLKEIIASDKFTKKASLLTLSLGKDIYGNPIVEDLARMPHLLVAGTTGSGKSVAVNSMVMSILYKAKPTEVRMLMIDPKLLELSIYEGIPHLVSNVITNPKEASDALKKMLLEMERRYRLIAEHGARNIDMFNASVPEAEKLPYIVIIIDELADLMFTAAKNVEDSIVRLAQMARAAGMHLIVATQRPSVDVITGIIKANFPSRIAFMVSSKVDSRTILDTHGAEKLLGRGDMLVLSPGAKIQRVHGAFVTEEEIKAVVDYARAQGSPDYTFFDSLVVEEAGGSDETSQEEKDEIYAEVIRYARDVGEVSISSIQRRFKIGYNRAARIVEIMETDGLIGPSKGAGKPRNFVSD</sequence>
<dbReference type="RefSeq" id="WP_085051746.1">
    <property type="nucleotide sequence ID" value="NZ_LNQR01000035.1"/>
</dbReference>
<dbReference type="SMART" id="SM00843">
    <property type="entry name" value="Ftsk_gamma"/>
    <property type="match status" value="1"/>
</dbReference>
<evidence type="ECO:0000313" key="17">
    <source>
        <dbReference type="Proteomes" id="UP000060487"/>
    </source>
</evidence>
<keyword evidence="4 16" id="KW-0132">Cell division</keyword>
<evidence type="ECO:0000256" key="4">
    <source>
        <dbReference type="ARBA" id="ARBA00022618"/>
    </source>
</evidence>
<evidence type="ECO:0000256" key="9">
    <source>
        <dbReference type="ARBA" id="ARBA00022989"/>
    </source>
</evidence>
<dbReference type="Pfam" id="PF17854">
    <property type="entry name" value="FtsK_alpha"/>
    <property type="match status" value="1"/>
</dbReference>
<dbReference type="Proteomes" id="UP000060487">
    <property type="component" value="Unassembled WGS sequence"/>
</dbReference>
<evidence type="ECO:0000313" key="16">
    <source>
        <dbReference type="EMBL" id="KWT90506.1"/>
    </source>
</evidence>
<accession>A0ABR5SGU4</accession>
<evidence type="ECO:0000259" key="15">
    <source>
        <dbReference type="PROSITE" id="PS50901"/>
    </source>
</evidence>
<dbReference type="Pfam" id="PF09397">
    <property type="entry name" value="FtsK_gamma"/>
    <property type="match status" value="1"/>
</dbReference>
<keyword evidence="9 14" id="KW-1133">Transmembrane helix</keyword>
<dbReference type="PANTHER" id="PTHR22683:SF41">
    <property type="entry name" value="DNA TRANSLOCASE FTSK"/>
    <property type="match status" value="1"/>
</dbReference>
<feature type="transmembrane region" description="Helical" evidence="14">
    <location>
        <begin position="136"/>
        <end position="161"/>
    </location>
</feature>
<comment type="similarity">
    <text evidence="2">Belongs to the FtsK/SpoIIIE/SftA family.</text>
</comment>
<dbReference type="Gene3D" id="3.40.50.300">
    <property type="entry name" value="P-loop containing nucleotide triphosphate hydrolases"/>
    <property type="match status" value="1"/>
</dbReference>
<reference evidence="16 17" key="1">
    <citation type="submission" date="2015-11" db="EMBL/GenBank/DDBJ databases">
        <authorList>
            <person name="Lin W."/>
        </authorList>
    </citation>
    <scope>NUCLEOTIDE SEQUENCE [LARGE SCALE GENOMIC DNA]</scope>
    <source>
        <strain evidence="16 17">HCH-1</strain>
    </source>
</reference>
<dbReference type="Gene3D" id="3.30.980.40">
    <property type="match status" value="1"/>
</dbReference>
<evidence type="ECO:0000256" key="6">
    <source>
        <dbReference type="ARBA" id="ARBA00022741"/>
    </source>
</evidence>
<evidence type="ECO:0000256" key="2">
    <source>
        <dbReference type="ARBA" id="ARBA00006474"/>
    </source>
</evidence>
<comment type="caution">
    <text evidence="16">The sequence shown here is derived from an EMBL/GenBank/DDBJ whole genome shotgun (WGS) entry which is preliminary data.</text>
</comment>
<keyword evidence="7" id="KW-0159">Chromosome partition</keyword>
<feature type="transmembrane region" description="Helical" evidence="14">
    <location>
        <begin position="62"/>
        <end position="82"/>
    </location>
</feature>
<comment type="subcellular location">
    <subcellularLocation>
        <location evidence="1">Cell membrane</location>
        <topology evidence="1">Multi-pass membrane protein</topology>
    </subcellularLocation>
</comment>
<evidence type="ECO:0000256" key="11">
    <source>
        <dbReference type="ARBA" id="ARBA00023136"/>
    </source>
</evidence>
<dbReference type="SUPFAM" id="SSF46785">
    <property type="entry name" value="Winged helix' DNA-binding domain"/>
    <property type="match status" value="1"/>
</dbReference>
<keyword evidence="6 13" id="KW-0547">Nucleotide-binding</keyword>
<name>A0ABR5SGU4_9BACT</name>
<dbReference type="CDD" id="cd01127">
    <property type="entry name" value="TrwB_TraG_TraD_VirD4"/>
    <property type="match status" value="1"/>
</dbReference>
<dbReference type="PROSITE" id="PS50901">
    <property type="entry name" value="FTSK"/>
    <property type="match status" value="1"/>
</dbReference>
<keyword evidence="11 14" id="KW-0472">Membrane</keyword>
<evidence type="ECO:0000256" key="14">
    <source>
        <dbReference type="SAM" id="Phobius"/>
    </source>
</evidence>
<feature type="binding site" evidence="13">
    <location>
        <begin position="412"/>
        <end position="419"/>
    </location>
    <ligand>
        <name>ATP</name>
        <dbReference type="ChEBI" id="CHEBI:30616"/>
    </ligand>
</feature>
<protein>
    <submittedName>
        <fullName evidence="16">Cell division protein FtsK</fullName>
    </submittedName>
</protein>
<evidence type="ECO:0000256" key="7">
    <source>
        <dbReference type="ARBA" id="ARBA00022829"/>
    </source>
</evidence>
<evidence type="ECO:0000256" key="8">
    <source>
        <dbReference type="ARBA" id="ARBA00022840"/>
    </source>
</evidence>
<dbReference type="Pfam" id="PF13491">
    <property type="entry name" value="FtsK_4TM"/>
    <property type="match status" value="1"/>
</dbReference>
<keyword evidence="5 14" id="KW-0812">Transmembrane</keyword>
<dbReference type="Gene3D" id="1.10.10.10">
    <property type="entry name" value="Winged helix-like DNA-binding domain superfamily/Winged helix DNA-binding domain"/>
    <property type="match status" value="1"/>
</dbReference>
<organism evidence="16 17">
    <name type="scientific">Candidatus Magnetominusculus xianensis</name>
    <dbReference type="NCBI Taxonomy" id="1748249"/>
    <lineage>
        <taxon>Bacteria</taxon>
        <taxon>Pseudomonadati</taxon>
        <taxon>Nitrospirota</taxon>
        <taxon>Nitrospiria</taxon>
        <taxon>Nitrospirales</taxon>
        <taxon>Nitrospiraceae</taxon>
        <taxon>Candidatus Magnetominusculus</taxon>
    </lineage>
</organism>
<dbReference type="InterPro" id="IPR002543">
    <property type="entry name" value="FtsK_dom"/>
</dbReference>
<dbReference type="PANTHER" id="PTHR22683">
    <property type="entry name" value="SPORULATION PROTEIN RELATED"/>
    <property type="match status" value="1"/>
</dbReference>
<dbReference type="InterPro" id="IPR027417">
    <property type="entry name" value="P-loop_NTPase"/>
</dbReference>
<keyword evidence="8 13" id="KW-0067">ATP-binding</keyword>
<evidence type="ECO:0000256" key="12">
    <source>
        <dbReference type="ARBA" id="ARBA00023306"/>
    </source>
</evidence>
<evidence type="ECO:0000256" key="1">
    <source>
        <dbReference type="ARBA" id="ARBA00004651"/>
    </source>
</evidence>